<dbReference type="RefSeq" id="WP_211266485.1">
    <property type="nucleotide sequence ID" value="NZ_JBHSPX010000006.1"/>
</dbReference>
<gene>
    <name evidence="2" type="ORF">ACFP4F_19485</name>
</gene>
<organism evidence="2 3">
    <name type="scientific">Streptomyces ochraceiscleroticus</name>
    <dbReference type="NCBI Taxonomy" id="47761"/>
    <lineage>
        <taxon>Bacteria</taxon>
        <taxon>Bacillati</taxon>
        <taxon>Actinomycetota</taxon>
        <taxon>Actinomycetes</taxon>
        <taxon>Kitasatosporales</taxon>
        <taxon>Streptomycetaceae</taxon>
        <taxon>Streptomyces</taxon>
    </lineage>
</organism>
<feature type="compositionally biased region" description="Pro residues" evidence="1">
    <location>
        <begin position="60"/>
        <end position="74"/>
    </location>
</feature>
<feature type="region of interest" description="Disordered" evidence="1">
    <location>
        <begin position="41"/>
        <end position="84"/>
    </location>
</feature>
<feature type="region of interest" description="Disordered" evidence="1">
    <location>
        <begin position="1"/>
        <end position="23"/>
    </location>
</feature>
<feature type="compositionally biased region" description="Basic and acidic residues" evidence="1">
    <location>
        <begin position="41"/>
        <end position="50"/>
    </location>
</feature>
<accession>A0ABW1MLL7</accession>
<comment type="caution">
    <text evidence="2">The sequence shown here is derived from an EMBL/GenBank/DDBJ whole genome shotgun (WGS) entry which is preliminary data.</text>
</comment>
<dbReference type="EMBL" id="JBHSPX010000006">
    <property type="protein sequence ID" value="MFC6064719.1"/>
    <property type="molecule type" value="Genomic_DNA"/>
</dbReference>
<evidence type="ECO:0000313" key="2">
    <source>
        <dbReference type="EMBL" id="MFC6064719.1"/>
    </source>
</evidence>
<protein>
    <submittedName>
        <fullName evidence="2">Uncharacterized protein</fullName>
    </submittedName>
</protein>
<sequence length="84" mass="9800">MKDDDEHADPQPPRVPRPGRWVREEPTPIYDRLLAEWHARGPFPPRRELPDDAEPQAGPRVPPLKPPRVPGPPRRPPRQRPYEL</sequence>
<evidence type="ECO:0000256" key="1">
    <source>
        <dbReference type="SAM" id="MobiDB-lite"/>
    </source>
</evidence>
<reference evidence="3" key="1">
    <citation type="journal article" date="2019" name="Int. J. Syst. Evol. Microbiol.">
        <title>The Global Catalogue of Microorganisms (GCM) 10K type strain sequencing project: providing services to taxonomists for standard genome sequencing and annotation.</title>
        <authorList>
            <consortium name="The Broad Institute Genomics Platform"/>
            <consortium name="The Broad Institute Genome Sequencing Center for Infectious Disease"/>
            <person name="Wu L."/>
            <person name="Ma J."/>
        </authorList>
    </citation>
    <scope>NUCLEOTIDE SEQUENCE [LARGE SCALE GENOMIC DNA]</scope>
    <source>
        <strain evidence="3">CGMCC 1.15180</strain>
    </source>
</reference>
<evidence type="ECO:0000313" key="3">
    <source>
        <dbReference type="Proteomes" id="UP001596139"/>
    </source>
</evidence>
<proteinExistence type="predicted"/>
<name>A0ABW1MLL7_9ACTN</name>
<keyword evidence="3" id="KW-1185">Reference proteome</keyword>
<dbReference type="Proteomes" id="UP001596139">
    <property type="component" value="Unassembled WGS sequence"/>
</dbReference>